<proteinExistence type="predicted"/>
<feature type="non-terminal residue" evidence="2">
    <location>
        <position position="94"/>
    </location>
</feature>
<gene>
    <name evidence="2" type="ORF">LOAG_15992</name>
</gene>
<reference evidence="2" key="1">
    <citation type="submission" date="2012-04" db="EMBL/GenBank/DDBJ databases">
        <title>The Genome Sequence of Loa loa.</title>
        <authorList>
            <consortium name="The Broad Institute Genome Sequencing Platform"/>
            <consortium name="Broad Institute Genome Sequencing Center for Infectious Disease"/>
            <person name="Nutman T.B."/>
            <person name="Fink D.L."/>
            <person name="Russ C."/>
            <person name="Young S."/>
            <person name="Zeng Q."/>
            <person name="Gargeya S."/>
            <person name="Alvarado L."/>
            <person name="Berlin A."/>
            <person name="Chapman S.B."/>
            <person name="Chen Z."/>
            <person name="Freedman E."/>
            <person name="Gellesch M."/>
            <person name="Goldberg J."/>
            <person name="Griggs A."/>
            <person name="Gujja S."/>
            <person name="Heilman E.R."/>
            <person name="Heiman D."/>
            <person name="Howarth C."/>
            <person name="Mehta T."/>
            <person name="Neiman D."/>
            <person name="Pearson M."/>
            <person name="Roberts A."/>
            <person name="Saif S."/>
            <person name="Shea T."/>
            <person name="Shenoy N."/>
            <person name="Sisk P."/>
            <person name="Stolte C."/>
            <person name="Sykes S."/>
            <person name="White J."/>
            <person name="Yandava C."/>
            <person name="Haas B."/>
            <person name="Henn M.R."/>
            <person name="Nusbaum C."/>
            <person name="Birren B."/>
        </authorList>
    </citation>
    <scope>NUCLEOTIDE SEQUENCE [LARGE SCALE GENOMIC DNA]</scope>
</reference>
<sequence>VEGLKDDKENVGEGPDKNNDDGTPLDMGDDFAGCLEDIDRQQRGDNEENGEDEDNELEADMEMGDVNQSDEDKLDPELWDKNDDNEKELADGSE</sequence>
<dbReference type="InParanoid" id="A0A1S0TF84"/>
<feature type="compositionally biased region" description="Basic and acidic residues" evidence="1">
    <location>
        <begin position="37"/>
        <end position="46"/>
    </location>
</feature>
<name>A0A1S0TF84_LOALO</name>
<dbReference type="RefSeq" id="XP_003151528.1">
    <property type="nucleotide sequence ID" value="XM_003151480.1"/>
</dbReference>
<dbReference type="CTD" id="9953487"/>
<protein>
    <submittedName>
        <fullName evidence="2">Uncharacterized protein</fullName>
    </submittedName>
</protein>
<feature type="region of interest" description="Disordered" evidence="1">
    <location>
        <begin position="1"/>
        <end position="94"/>
    </location>
</feature>
<dbReference type="EMBL" id="JH715567">
    <property type="protein sequence ID" value="EFO12541.1"/>
    <property type="molecule type" value="Genomic_DNA"/>
</dbReference>
<accession>A0A1S0TF84</accession>
<evidence type="ECO:0000313" key="2">
    <source>
        <dbReference type="EMBL" id="EFO12541.1"/>
    </source>
</evidence>
<organism evidence="2">
    <name type="scientific">Loa loa</name>
    <name type="common">Eye worm</name>
    <name type="synonym">Filaria loa</name>
    <dbReference type="NCBI Taxonomy" id="7209"/>
    <lineage>
        <taxon>Eukaryota</taxon>
        <taxon>Metazoa</taxon>
        <taxon>Ecdysozoa</taxon>
        <taxon>Nematoda</taxon>
        <taxon>Chromadorea</taxon>
        <taxon>Rhabditida</taxon>
        <taxon>Spirurina</taxon>
        <taxon>Spiruromorpha</taxon>
        <taxon>Filarioidea</taxon>
        <taxon>Onchocercidae</taxon>
        <taxon>Loa</taxon>
    </lineage>
</organism>
<dbReference type="AlphaFoldDB" id="A0A1S0TF84"/>
<feature type="non-terminal residue" evidence="2">
    <location>
        <position position="1"/>
    </location>
</feature>
<dbReference type="KEGG" id="loa:LOAG_15992"/>
<feature type="compositionally biased region" description="Basic and acidic residues" evidence="1">
    <location>
        <begin position="1"/>
        <end position="20"/>
    </location>
</feature>
<feature type="compositionally biased region" description="Acidic residues" evidence="1">
    <location>
        <begin position="47"/>
        <end position="74"/>
    </location>
</feature>
<feature type="compositionally biased region" description="Basic and acidic residues" evidence="1">
    <location>
        <begin position="75"/>
        <end position="94"/>
    </location>
</feature>
<evidence type="ECO:0000256" key="1">
    <source>
        <dbReference type="SAM" id="MobiDB-lite"/>
    </source>
</evidence>
<dbReference type="OrthoDB" id="5875501at2759"/>
<dbReference type="GeneID" id="9953487"/>